<dbReference type="InterPro" id="IPR013785">
    <property type="entry name" value="Aldolase_TIM"/>
</dbReference>
<dbReference type="SUPFAM" id="SSF51395">
    <property type="entry name" value="FMN-linked oxidoreductases"/>
    <property type="match status" value="1"/>
</dbReference>
<dbReference type="PANTHER" id="PTHR10578:SF107">
    <property type="entry name" value="2-HYDROXYACID OXIDASE 1"/>
    <property type="match status" value="1"/>
</dbReference>
<dbReference type="FunFam" id="3.20.20.70:FF:000029">
    <property type="entry name" value="L-lactate dehydrogenase"/>
    <property type="match status" value="1"/>
</dbReference>
<feature type="domain" description="FMN hydroxy acid dehydrogenase" evidence="8">
    <location>
        <begin position="1"/>
        <end position="380"/>
    </location>
</feature>
<dbReference type="InterPro" id="IPR000262">
    <property type="entry name" value="FMN-dep_DH"/>
</dbReference>
<gene>
    <name evidence="9" type="ORF">Rhow_008712</name>
</gene>
<feature type="binding site" evidence="7">
    <location>
        <position position="167"/>
    </location>
    <ligand>
        <name>glyoxylate</name>
        <dbReference type="ChEBI" id="CHEBI:36655"/>
    </ligand>
</feature>
<dbReference type="GO" id="GO:0016614">
    <property type="term" value="F:oxidoreductase activity, acting on CH-OH group of donors"/>
    <property type="evidence" value="ECO:0007669"/>
    <property type="project" value="UniProtKB-ARBA"/>
</dbReference>
<feature type="binding site" evidence="7">
    <location>
        <begin position="306"/>
        <end position="310"/>
    </location>
    <ligand>
        <name>FMN</name>
        <dbReference type="ChEBI" id="CHEBI:58210"/>
    </ligand>
</feature>
<evidence type="ECO:0000256" key="7">
    <source>
        <dbReference type="PIRSR" id="PIRSR000138-2"/>
    </source>
</evidence>
<accession>A0A402CKZ8</accession>
<dbReference type="PANTHER" id="PTHR10578">
    <property type="entry name" value="S -2-HYDROXY-ACID OXIDASE-RELATED"/>
    <property type="match status" value="1"/>
</dbReference>
<feature type="active site" description="Proton acceptor" evidence="6">
    <location>
        <position position="275"/>
    </location>
</feature>
<dbReference type="GO" id="GO:0010181">
    <property type="term" value="F:FMN binding"/>
    <property type="evidence" value="ECO:0007669"/>
    <property type="project" value="InterPro"/>
</dbReference>
<feature type="binding site" evidence="7">
    <location>
        <position position="273"/>
    </location>
    <ligand>
        <name>FMN</name>
        <dbReference type="ChEBI" id="CHEBI:58210"/>
    </ligand>
</feature>
<evidence type="ECO:0000259" key="8">
    <source>
        <dbReference type="PROSITE" id="PS51349"/>
    </source>
</evidence>
<feature type="binding site" evidence="7">
    <location>
        <position position="278"/>
    </location>
    <ligand>
        <name>glyoxylate</name>
        <dbReference type="ChEBI" id="CHEBI:36655"/>
    </ligand>
</feature>
<evidence type="ECO:0000256" key="3">
    <source>
        <dbReference type="ARBA" id="ARBA00022643"/>
    </source>
</evidence>
<dbReference type="PROSITE" id="PS00557">
    <property type="entry name" value="FMN_HYDROXY_ACID_DH_1"/>
    <property type="match status" value="1"/>
</dbReference>
<sequence length="389" mass="42157">MKLERLINLADFESAARKRLPRPVFDVIAGGAGDETTLDWNSSAFSRIRLHPRSLVDIREIDLATTILGTKTSMPILLDPAGYQRMAHRDAELAVARAAGAAGTVFALSTVSSYQLEDVSRVASGPKWFQLYLPPGDRGPEKILGRAAAAGFDALCLTVDTPTKALRERDTRNKFSVPLSVTPHLVAQTAMRPRWAVDFVRGGVGRGTFGFNKKVLSMNDAGNALSSALRPVTPEEIRLVRRLWDGPLVIKGVLRADQCETFLNLGADALVVSNHGGRQLDTAVSTVEALPRIVDIVRGRAEVYLDGGIRRGTDVVKAVALGARAVLIGRPYLYGLAVGGEAGVRRVLEILYDETENAMGLLGARRLCDLDRSFVTLPHEGWTDTPCSH</sequence>
<feature type="binding site" evidence="7">
    <location>
        <begin position="80"/>
        <end position="82"/>
    </location>
    <ligand>
        <name>FMN</name>
        <dbReference type="ChEBI" id="CHEBI:58210"/>
    </ligand>
</feature>
<dbReference type="InterPro" id="IPR012133">
    <property type="entry name" value="Alpha-hydoxy_acid_DH_FMN"/>
</dbReference>
<evidence type="ECO:0000313" key="9">
    <source>
        <dbReference type="EMBL" id="GCE44291.1"/>
    </source>
</evidence>
<evidence type="ECO:0000256" key="2">
    <source>
        <dbReference type="ARBA" id="ARBA00022630"/>
    </source>
</evidence>
<feature type="binding site" evidence="7">
    <location>
        <position position="251"/>
    </location>
    <ligand>
        <name>FMN</name>
        <dbReference type="ChEBI" id="CHEBI:58210"/>
    </ligand>
</feature>
<keyword evidence="10" id="KW-1185">Reference proteome</keyword>
<feature type="binding site" evidence="7">
    <location>
        <position position="158"/>
    </location>
    <ligand>
        <name>FMN</name>
        <dbReference type="ChEBI" id="CHEBI:58210"/>
    </ligand>
</feature>
<reference evidence="9 10" key="1">
    <citation type="submission" date="2018-11" db="EMBL/GenBank/DDBJ databases">
        <title>Microbial catabolism of amino acid.</title>
        <authorList>
            <person name="Hibi M."/>
            <person name="Ogawa J."/>
        </authorList>
    </citation>
    <scope>NUCLEOTIDE SEQUENCE [LARGE SCALE GENOMIC DNA]</scope>
    <source>
        <strain evidence="9 10">C31-06</strain>
    </source>
</reference>
<evidence type="ECO:0000256" key="1">
    <source>
        <dbReference type="ARBA" id="ARBA00001917"/>
    </source>
</evidence>
<keyword evidence="2 7" id="KW-0285">Flavoprotein</keyword>
<keyword evidence="4" id="KW-0560">Oxidoreductase</keyword>
<organism evidence="9 10">
    <name type="scientific">Rhodococcus wratislaviensis</name>
    <name type="common">Tsukamurella wratislaviensis</name>
    <dbReference type="NCBI Taxonomy" id="44752"/>
    <lineage>
        <taxon>Bacteria</taxon>
        <taxon>Bacillati</taxon>
        <taxon>Actinomycetota</taxon>
        <taxon>Actinomycetes</taxon>
        <taxon>Mycobacteriales</taxon>
        <taxon>Nocardiaceae</taxon>
        <taxon>Rhodococcus</taxon>
    </lineage>
</organism>
<dbReference type="EMBL" id="BHYM01000092">
    <property type="protein sequence ID" value="GCE44291.1"/>
    <property type="molecule type" value="Genomic_DNA"/>
</dbReference>
<dbReference type="InterPro" id="IPR037396">
    <property type="entry name" value="FMN_HAD"/>
</dbReference>
<evidence type="ECO:0000256" key="4">
    <source>
        <dbReference type="ARBA" id="ARBA00023002"/>
    </source>
</evidence>
<protein>
    <submittedName>
        <fullName evidence="9">L-lactate dehydrogenase</fullName>
    </submittedName>
</protein>
<feature type="binding site" evidence="7">
    <location>
        <position position="109"/>
    </location>
    <ligand>
        <name>FMN</name>
        <dbReference type="ChEBI" id="CHEBI:58210"/>
    </ligand>
</feature>
<dbReference type="CDD" id="cd02809">
    <property type="entry name" value="alpha_hydroxyacid_oxid_FMN"/>
    <property type="match status" value="1"/>
</dbReference>
<comment type="similarity">
    <text evidence="5">Belongs to the FMN-dependent alpha-hydroxy acid dehydrogenase family.</text>
</comment>
<dbReference type="Proteomes" id="UP000287519">
    <property type="component" value="Unassembled WGS sequence"/>
</dbReference>
<comment type="caution">
    <text evidence="9">The sequence shown here is derived from an EMBL/GenBank/DDBJ whole genome shotgun (WGS) entry which is preliminary data.</text>
</comment>
<feature type="binding site" evidence="7">
    <location>
        <begin position="329"/>
        <end position="330"/>
    </location>
    <ligand>
        <name>FMN</name>
        <dbReference type="ChEBI" id="CHEBI:58210"/>
    </ligand>
</feature>
<keyword evidence="3 7" id="KW-0288">FMN</keyword>
<proteinExistence type="inferred from homology"/>
<feature type="binding site" evidence="7">
    <location>
        <position position="130"/>
    </location>
    <ligand>
        <name>FMN</name>
        <dbReference type="ChEBI" id="CHEBI:58210"/>
    </ligand>
</feature>
<evidence type="ECO:0000256" key="5">
    <source>
        <dbReference type="ARBA" id="ARBA00024042"/>
    </source>
</evidence>
<dbReference type="RefSeq" id="WP_124395902.1">
    <property type="nucleotide sequence ID" value="NZ_BHYM01000092.1"/>
</dbReference>
<evidence type="ECO:0000256" key="6">
    <source>
        <dbReference type="PIRSR" id="PIRSR000138-1"/>
    </source>
</evidence>
<name>A0A402CKZ8_RHOWR</name>
<dbReference type="InterPro" id="IPR008259">
    <property type="entry name" value="FMN_hydac_DH_AS"/>
</dbReference>
<comment type="cofactor">
    <cofactor evidence="1">
        <name>FMN</name>
        <dbReference type="ChEBI" id="CHEBI:58210"/>
    </cofactor>
</comment>
<dbReference type="PIRSF" id="PIRSF000138">
    <property type="entry name" value="Al-hdrx_acd_dh"/>
    <property type="match status" value="1"/>
</dbReference>
<dbReference type="AlphaFoldDB" id="A0A402CKZ8"/>
<dbReference type="Pfam" id="PF01070">
    <property type="entry name" value="FMN_dh"/>
    <property type="match status" value="1"/>
</dbReference>
<feature type="binding site" evidence="7">
    <location>
        <position position="132"/>
    </location>
    <ligand>
        <name>glyoxylate</name>
        <dbReference type="ChEBI" id="CHEBI:36655"/>
    </ligand>
</feature>
<feature type="binding site" evidence="7">
    <location>
        <position position="275"/>
    </location>
    <ligand>
        <name>glyoxylate</name>
        <dbReference type="ChEBI" id="CHEBI:36655"/>
    </ligand>
</feature>
<dbReference type="Gene3D" id="3.20.20.70">
    <property type="entry name" value="Aldolase class I"/>
    <property type="match status" value="1"/>
</dbReference>
<dbReference type="PROSITE" id="PS51349">
    <property type="entry name" value="FMN_HYDROXY_ACID_DH_2"/>
    <property type="match status" value="1"/>
</dbReference>
<dbReference type="OrthoDB" id="9770452at2"/>
<evidence type="ECO:0000313" key="10">
    <source>
        <dbReference type="Proteomes" id="UP000287519"/>
    </source>
</evidence>